<dbReference type="Proteomes" id="UP000473574">
    <property type="component" value="Unassembled WGS sequence"/>
</dbReference>
<dbReference type="AlphaFoldDB" id="A0A6M0S6X0"/>
<protein>
    <submittedName>
        <fullName evidence="1">Uncharacterized protein</fullName>
    </submittedName>
</protein>
<feature type="non-terminal residue" evidence="1">
    <location>
        <position position="1"/>
    </location>
</feature>
<evidence type="ECO:0000313" key="2">
    <source>
        <dbReference type="Proteomes" id="UP000473574"/>
    </source>
</evidence>
<accession>A0A6M0S6X0</accession>
<proteinExistence type="predicted"/>
<dbReference type="EMBL" id="QZCE01000002">
    <property type="protein sequence ID" value="NEZ64146.1"/>
    <property type="molecule type" value="Genomic_DNA"/>
</dbReference>
<evidence type="ECO:0000313" key="1">
    <source>
        <dbReference type="EMBL" id="NEZ64146.1"/>
    </source>
</evidence>
<gene>
    <name evidence="1" type="ORF">D0962_15335</name>
</gene>
<reference evidence="1 2" key="1">
    <citation type="journal article" date="2020" name="Microb. Ecol.">
        <title>Ecogenomics of the Marine Benthic Filamentous Cyanobacterium Adonisia.</title>
        <authorList>
            <person name="Walter J.M."/>
            <person name="Coutinho F.H."/>
            <person name="Leomil L."/>
            <person name="Hargreaves P.I."/>
            <person name="Campeao M.E."/>
            <person name="Vieira V.V."/>
            <person name="Silva B.S."/>
            <person name="Fistarol G.O."/>
            <person name="Salomon P.S."/>
            <person name="Sawabe T."/>
            <person name="Mino S."/>
            <person name="Hosokawa M."/>
            <person name="Miyashita H."/>
            <person name="Maruyama F."/>
            <person name="van Verk M.C."/>
            <person name="Dutilh B.E."/>
            <person name="Thompson C.C."/>
            <person name="Thompson F.L."/>
        </authorList>
    </citation>
    <scope>NUCLEOTIDE SEQUENCE [LARGE SCALE GENOMIC DNA]</scope>
    <source>
        <strain evidence="1 2">CCMR0082</strain>
    </source>
</reference>
<sequence length="87" mass="10219">IKIINLARQVVQNDSYEAQVVNNPDEQNRQLAMEELIKEAINQERRRELDLYKRYATDPDFKRGLEASIIQFLMRSKPEELDDILGA</sequence>
<comment type="caution">
    <text evidence="1">The sequence shown here is derived from an EMBL/GenBank/DDBJ whole genome shotgun (WGS) entry which is preliminary data.</text>
</comment>
<organism evidence="1 2">
    <name type="scientific">Adonisia turfae CCMR0082</name>
    <dbReference type="NCBI Taxonomy" id="2304604"/>
    <lineage>
        <taxon>Bacteria</taxon>
        <taxon>Bacillati</taxon>
        <taxon>Cyanobacteriota</taxon>
        <taxon>Adonisia</taxon>
        <taxon>Adonisia turfae</taxon>
    </lineage>
</organism>
<name>A0A6M0S6X0_9CYAN</name>